<protein>
    <recommendedName>
        <fullName evidence="1">Peptidase S33 tripeptidyl aminopeptidase-like C-terminal domain-containing protein</fullName>
    </recommendedName>
</protein>
<evidence type="ECO:0000313" key="2">
    <source>
        <dbReference type="EMBL" id="GMA94367.1"/>
    </source>
</evidence>
<feature type="domain" description="Peptidase S33 tripeptidyl aminopeptidase-like C-terminal" evidence="1">
    <location>
        <begin position="91"/>
        <end position="193"/>
    </location>
</feature>
<dbReference type="SUPFAM" id="SSF53474">
    <property type="entry name" value="alpha/beta-Hydrolases"/>
    <property type="match status" value="1"/>
</dbReference>
<proteinExistence type="predicted"/>
<dbReference type="EMBL" id="BSVB01000001">
    <property type="protein sequence ID" value="GMA94367.1"/>
    <property type="molecule type" value="Genomic_DNA"/>
</dbReference>
<sequence length="193" mass="21019">MLGANTMFTAIILPLYDQSNWKYLDQLFDDVRQGGTSIAFQLADSYNDRDSSGAYSSNETEAFQAINCLDYKTDSDPADMRRQAAQLDAQAPLFGPVMSWGGTSCATWPFPGSRDRVAIHAAGSAPIIVVGTTDDPATPYVWAKNLAKELQNGHLVTRTGEGHTGYNKGNRCVDSAVDDFFVSDKVPSRDPHC</sequence>
<reference evidence="3" key="1">
    <citation type="journal article" date="2019" name="Int. J. Syst. Evol. Microbiol.">
        <title>The Global Catalogue of Microorganisms (GCM) 10K type strain sequencing project: providing services to taxonomists for standard genome sequencing and annotation.</title>
        <authorList>
            <consortium name="The Broad Institute Genomics Platform"/>
            <consortium name="The Broad Institute Genome Sequencing Center for Infectious Disease"/>
            <person name="Wu L."/>
            <person name="Ma J."/>
        </authorList>
    </citation>
    <scope>NUCLEOTIDE SEQUENCE [LARGE SCALE GENOMIC DNA]</scope>
    <source>
        <strain evidence="3">NBRC 108894</strain>
    </source>
</reference>
<dbReference type="InterPro" id="IPR029058">
    <property type="entry name" value="AB_hydrolase_fold"/>
</dbReference>
<evidence type="ECO:0000313" key="3">
    <source>
        <dbReference type="Proteomes" id="UP001157034"/>
    </source>
</evidence>
<organism evidence="2 3">
    <name type="scientific">Pseudolysinimonas kribbensis</name>
    <dbReference type="NCBI Taxonomy" id="433641"/>
    <lineage>
        <taxon>Bacteria</taxon>
        <taxon>Bacillati</taxon>
        <taxon>Actinomycetota</taxon>
        <taxon>Actinomycetes</taxon>
        <taxon>Micrococcales</taxon>
        <taxon>Microbacteriaceae</taxon>
        <taxon>Pseudolysinimonas</taxon>
    </lineage>
</organism>
<gene>
    <name evidence="2" type="ORF">GCM10025881_11910</name>
</gene>
<name>A0ABQ6K693_9MICO</name>
<keyword evidence="3" id="KW-1185">Reference proteome</keyword>
<dbReference type="Proteomes" id="UP001157034">
    <property type="component" value="Unassembled WGS sequence"/>
</dbReference>
<dbReference type="RefSeq" id="WP_348534894.1">
    <property type="nucleotide sequence ID" value="NZ_BSVB01000001.1"/>
</dbReference>
<dbReference type="InterPro" id="IPR013595">
    <property type="entry name" value="Pept_S33_TAP-like_C"/>
</dbReference>
<dbReference type="Pfam" id="PF08386">
    <property type="entry name" value="Abhydrolase_4"/>
    <property type="match status" value="1"/>
</dbReference>
<dbReference type="Gene3D" id="3.40.50.1820">
    <property type="entry name" value="alpha/beta hydrolase"/>
    <property type="match status" value="1"/>
</dbReference>
<comment type="caution">
    <text evidence="2">The sequence shown here is derived from an EMBL/GenBank/DDBJ whole genome shotgun (WGS) entry which is preliminary data.</text>
</comment>
<evidence type="ECO:0000259" key="1">
    <source>
        <dbReference type="Pfam" id="PF08386"/>
    </source>
</evidence>
<accession>A0ABQ6K693</accession>